<organism evidence="4 5">
    <name type="scientific">Kitasatospora misakiensis</name>
    <dbReference type="NCBI Taxonomy" id="67330"/>
    <lineage>
        <taxon>Bacteria</taxon>
        <taxon>Bacillati</taxon>
        <taxon>Actinomycetota</taxon>
        <taxon>Actinomycetes</taxon>
        <taxon>Kitasatosporales</taxon>
        <taxon>Streptomycetaceae</taxon>
        <taxon>Kitasatospora</taxon>
    </lineage>
</organism>
<dbReference type="Proteomes" id="UP001595975">
    <property type="component" value="Unassembled WGS sequence"/>
</dbReference>
<accession>A0ABW0X1B0</accession>
<dbReference type="SUPFAM" id="SSF53474">
    <property type="entry name" value="alpha/beta-Hydrolases"/>
    <property type="match status" value="1"/>
</dbReference>
<dbReference type="GO" id="GO:0016787">
    <property type="term" value="F:hydrolase activity"/>
    <property type="evidence" value="ECO:0007669"/>
    <property type="project" value="UniProtKB-KW"/>
</dbReference>
<comment type="caution">
    <text evidence="4">The sequence shown here is derived from an EMBL/GenBank/DDBJ whole genome shotgun (WGS) entry which is preliminary data.</text>
</comment>
<name>A0ABW0X1B0_9ACTN</name>
<dbReference type="InterPro" id="IPR000073">
    <property type="entry name" value="AB_hydrolase_1"/>
</dbReference>
<dbReference type="Gene3D" id="3.40.50.1820">
    <property type="entry name" value="alpha/beta hydrolase"/>
    <property type="match status" value="1"/>
</dbReference>
<dbReference type="InterPro" id="IPR029058">
    <property type="entry name" value="AB_hydrolase_fold"/>
</dbReference>
<keyword evidence="5" id="KW-1185">Reference proteome</keyword>
<comment type="similarity">
    <text evidence="1">Belongs to the peptidase S33 family.</text>
</comment>
<evidence type="ECO:0000259" key="3">
    <source>
        <dbReference type="Pfam" id="PF00561"/>
    </source>
</evidence>
<evidence type="ECO:0000256" key="1">
    <source>
        <dbReference type="ARBA" id="ARBA00010088"/>
    </source>
</evidence>
<dbReference type="PRINTS" id="PR00793">
    <property type="entry name" value="PROAMNOPTASE"/>
</dbReference>
<dbReference type="RefSeq" id="WP_380226017.1">
    <property type="nucleotide sequence ID" value="NZ_JBHSOF010000016.1"/>
</dbReference>
<dbReference type="PANTHER" id="PTHR43798:SF33">
    <property type="entry name" value="HYDROLASE, PUTATIVE (AFU_ORTHOLOGUE AFUA_2G14860)-RELATED"/>
    <property type="match status" value="1"/>
</dbReference>
<evidence type="ECO:0000313" key="5">
    <source>
        <dbReference type="Proteomes" id="UP001595975"/>
    </source>
</evidence>
<evidence type="ECO:0000256" key="2">
    <source>
        <dbReference type="ARBA" id="ARBA00022801"/>
    </source>
</evidence>
<dbReference type="PANTHER" id="PTHR43798">
    <property type="entry name" value="MONOACYLGLYCEROL LIPASE"/>
    <property type="match status" value="1"/>
</dbReference>
<dbReference type="InterPro" id="IPR050266">
    <property type="entry name" value="AB_hydrolase_sf"/>
</dbReference>
<feature type="domain" description="AB hydrolase-1" evidence="3">
    <location>
        <begin position="21"/>
        <end position="269"/>
    </location>
</feature>
<reference evidence="5" key="1">
    <citation type="journal article" date="2019" name="Int. J. Syst. Evol. Microbiol.">
        <title>The Global Catalogue of Microorganisms (GCM) 10K type strain sequencing project: providing services to taxonomists for standard genome sequencing and annotation.</title>
        <authorList>
            <consortium name="The Broad Institute Genomics Platform"/>
            <consortium name="The Broad Institute Genome Sequencing Center for Infectious Disease"/>
            <person name="Wu L."/>
            <person name="Ma J."/>
        </authorList>
    </citation>
    <scope>NUCLEOTIDE SEQUENCE [LARGE SCALE GENOMIC DNA]</scope>
    <source>
        <strain evidence="5">CGMCC 4.1437</strain>
    </source>
</reference>
<dbReference type="InterPro" id="IPR002410">
    <property type="entry name" value="Peptidase_S33"/>
</dbReference>
<keyword evidence="2 4" id="KW-0378">Hydrolase</keyword>
<dbReference type="EMBL" id="JBHSOF010000016">
    <property type="protein sequence ID" value="MFC5664320.1"/>
    <property type="molecule type" value="Genomic_DNA"/>
</dbReference>
<gene>
    <name evidence="4" type="ORF">ACFP3U_15170</name>
</gene>
<sequence length="294" mass="30578">MEFLTSYDGTTLAFRTVGDGPPLLCLPGGPGRAAEYLGDLGGLAATRTLILPDTRGTGASATPADPATFRVDRLVDDVEALRRHLALDRLDLLGHSAGGGLALLYAAAHPDRLSSLTLVTPSFAAVGLASDTGAEEVIAARAAEPWHAEAVTAYRRIKSARSFAEAARHRLAFEPLMYGRWDAAARAHAAADPAQRSLPVSEHYYAGYTPAVEQLRGRLGALPCPVLLLAGELDLWPTAASAAEAASLFPHAALAVQPGAGHYPWLDDPAAFTATVETFLRGAAVTGAPARAAG</sequence>
<evidence type="ECO:0000313" key="4">
    <source>
        <dbReference type="EMBL" id="MFC5664320.1"/>
    </source>
</evidence>
<dbReference type="PRINTS" id="PR00111">
    <property type="entry name" value="ABHYDROLASE"/>
</dbReference>
<proteinExistence type="inferred from homology"/>
<protein>
    <submittedName>
        <fullName evidence="4">Alpha/beta fold hydrolase</fullName>
    </submittedName>
</protein>
<dbReference type="Pfam" id="PF00561">
    <property type="entry name" value="Abhydrolase_1"/>
    <property type="match status" value="1"/>
</dbReference>